<dbReference type="PROSITE" id="PS51257">
    <property type="entry name" value="PROKAR_LIPOPROTEIN"/>
    <property type="match status" value="1"/>
</dbReference>
<gene>
    <name evidence="17" type="ORF">CF651_13325</name>
</gene>
<dbReference type="Pfam" id="PF00672">
    <property type="entry name" value="HAMP"/>
    <property type="match status" value="1"/>
</dbReference>
<comment type="caution">
    <text evidence="17">The sequence shown here is derived from an EMBL/GenBank/DDBJ whole genome shotgun (WGS) entry which is preliminary data.</text>
</comment>
<evidence type="ECO:0000256" key="9">
    <source>
        <dbReference type="ARBA" id="ARBA00022777"/>
    </source>
</evidence>
<dbReference type="GO" id="GO:0005886">
    <property type="term" value="C:plasma membrane"/>
    <property type="evidence" value="ECO:0007669"/>
    <property type="project" value="UniProtKB-SubCell"/>
</dbReference>
<keyword evidence="18" id="KW-1185">Reference proteome</keyword>
<dbReference type="Pfam" id="PF02743">
    <property type="entry name" value="dCache_1"/>
    <property type="match status" value="1"/>
</dbReference>
<evidence type="ECO:0000256" key="7">
    <source>
        <dbReference type="ARBA" id="ARBA00022692"/>
    </source>
</evidence>
<keyword evidence="8" id="KW-0547">Nucleotide-binding</keyword>
<dbReference type="GO" id="GO:0000155">
    <property type="term" value="F:phosphorelay sensor kinase activity"/>
    <property type="evidence" value="ECO:0007669"/>
    <property type="project" value="InterPro"/>
</dbReference>
<evidence type="ECO:0000256" key="2">
    <source>
        <dbReference type="ARBA" id="ARBA00004651"/>
    </source>
</evidence>
<keyword evidence="9" id="KW-0418">Kinase</keyword>
<comment type="catalytic activity">
    <reaction evidence="1">
        <text>ATP + protein L-histidine = ADP + protein N-phospho-L-histidine.</text>
        <dbReference type="EC" id="2.7.13.3"/>
    </reaction>
</comment>
<dbReference type="Proteomes" id="UP000215509">
    <property type="component" value="Unassembled WGS sequence"/>
</dbReference>
<dbReference type="Gene3D" id="3.30.450.20">
    <property type="entry name" value="PAS domain"/>
    <property type="match status" value="1"/>
</dbReference>
<dbReference type="EMBL" id="NMQW01000017">
    <property type="protein sequence ID" value="OXM86187.1"/>
    <property type="molecule type" value="Genomic_DNA"/>
</dbReference>
<dbReference type="InterPro" id="IPR004358">
    <property type="entry name" value="Sig_transdc_His_kin-like_C"/>
</dbReference>
<evidence type="ECO:0000313" key="17">
    <source>
        <dbReference type="EMBL" id="OXM86187.1"/>
    </source>
</evidence>
<dbReference type="RefSeq" id="WP_094015336.1">
    <property type="nucleotide sequence ID" value="NZ_NMQW01000017.1"/>
</dbReference>
<keyword evidence="7 14" id="KW-0812">Transmembrane</keyword>
<evidence type="ECO:0000259" key="16">
    <source>
        <dbReference type="PROSITE" id="PS50885"/>
    </source>
</evidence>
<accession>A0A229URG4</accession>
<dbReference type="InterPro" id="IPR050640">
    <property type="entry name" value="Bact_2-comp_sensor_kinase"/>
</dbReference>
<keyword evidence="5" id="KW-0597">Phosphoprotein</keyword>
<dbReference type="SUPFAM" id="SSF158472">
    <property type="entry name" value="HAMP domain-like"/>
    <property type="match status" value="1"/>
</dbReference>
<evidence type="ECO:0000256" key="12">
    <source>
        <dbReference type="ARBA" id="ARBA00023012"/>
    </source>
</evidence>
<keyword evidence="6" id="KW-0808">Transferase</keyword>
<evidence type="ECO:0000313" key="18">
    <source>
        <dbReference type="Proteomes" id="UP000215509"/>
    </source>
</evidence>
<dbReference type="InterPro" id="IPR033479">
    <property type="entry name" value="dCache_1"/>
</dbReference>
<evidence type="ECO:0000256" key="8">
    <source>
        <dbReference type="ARBA" id="ARBA00022741"/>
    </source>
</evidence>
<dbReference type="PANTHER" id="PTHR34220:SF7">
    <property type="entry name" value="SENSOR HISTIDINE KINASE YPDA"/>
    <property type="match status" value="1"/>
</dbReference>
<dbReference type="InterPro" id="IPR005467">
    <property type="entry name" value="His_kinase_dom"/>
</dbReference>
<evidence type="ECO:0000256" key="6">
    <source>
        <dbReference type="ARBA" id="ARBA00022679"/>
    </source>
</evidence>
<keyword evidence="12" id="KW-0902">Two-component regulatory system</keyword>
<dbReference type="SMART" id="SM00387">
    <property type="entry name" value="HATPase_c"/>
    <property type="match status" value="1"/>
</dbReference>
<dbReference type="Gene3D" id="6.10.340.10">
    <property type="match status" value="1"/>
</dbReference>
<dbReference type="OrthoDB" id="9776552at2"/>
<dbReference type="PROSITE" id="PS50885">
    <property type="entry name" value="HAMP"/>
    <property type="match status" value="1"/>
</dbReference>
<dbReference type="SUPFAM" id="SSF55874">
    <property type="entry name" value="ATPase domain of HSP90 chaperone/DNA topoisomerase II/histidine kinase"/>
    <property type="match status" value="1"/>
</dbReference>
<protein>
    <recommendedName>
        <fullName evidence="3">histidine kinase</fullName>
        <ecNumber evidence="3">2.7.13.3</ecNumber>
    </recommendedName>
</protein>
<dbReference type="Gene3D" id="3.30.565.10">
    <property type="entry name" value="Histidine kinase-like ATPase, C-terminal domain"/>
    <property type="match status" value="1"/>
</dbReference>
<evidence type="ECO:0000256" key="11">
    <source>
        <dbReference type="ARBA" id="ARBA00022989"/>
    </source>
</evidence>
<evidence type="ECO:0000256" key="13">
    <source>
        <dbReference type="ARBA" id="ARBA00023136"/>
    </source>
</evidence>
<keyword evidence="10" id="KW-0067">ATP-binding</keyword>
<dbReference type="AlphaFoldDB" id="A0A229URG4"/>
<dbReference type="SMART" id="SM00304">
    <property type="entry name" value="HAMP"/>
    <property type="match status" value="1"/>
</dbReference>
<proteinExistence type="predicted"/>
<feature type="transmembrane region" description="Helical" evidence="14">
    <location>
        <begin position="307"/>
        <end position="328"/>
    </location>
</feature>
<name>A0A229URG4_9BACL</name>
<dbReference type="Pfam" id="PF06580">
    <property type="entry name" value="His_kinase"/>
    <property type="match status" value="1"/>
</dbReference>
<evidence type="ECO:0000256" key="3">
    <source>
        <dbReference type="ARBA" id="ARBA00012438"/>
    </source>
</evidence>
<dbReference type="Pfam" id="PF02518">
    <property type="entry name" value="HATPase_c"/>
    <property type="match status" value="1"/>
</dbReference>
<dbReference type="InterPro" id="IPR010559">
    <property type="entry name" value="Sig_transdc_His_kin_internal"/>
</dbReference>
<feature type="domain" description="HAMP" evidence="16">
    <location>
        <begin position="325"/>
        <end position="377"/>
    </location>
</feature>
<evidence type="ECO:0000256" key="14">
    <source>
        <dbReference type="SAM" id="Phobius"/>
    </source>
</evidence>
<comment type="subcellular location">
    <subcellularLocation>
        <location evidence="2">Cell membrane</location>
        <topology evidence="2">Multi-pass membrane protein</topology>
    </subcellularLocation>
</comment>
<reference evidence="17 18" key="1">
    <citation type="submission" date="2017-07" db="EMBL/GenBank/DDBJ databases">
        <title>Genome sequencing and assembly of Paenibacillus rigui.</title>
        <authorList>
            <person name="Mayilraj S."/>
        </authorList>
    </citation>
    <scope>NUCLEOTIDE SEQUENCE [LARGE SCALE GENOMIC DNA]</scope>
    <source>
        <strain evidence="17 18">JCM 16352</strain>
    </source>
</reference>
<sequence length="596" mass="66689">MRHRGPFALRFKSIHTGIALAFSCLILCTTAILSYNSYRLSADAVTDNSLVYTSELITQLNTNIQTYIGNMESISTLAMSNGDLERYLSLPDPDSEEARSLAKQLSPFFRSIVKSRSDIASIVLVGSNGTVVSDRDYARYKGQEELADQDWYTKAVSAKGRVVISSSHVQHIFQNEYRWVVSISRQLGGDNSLSDKGKGVLLVDLNYNLINDLCRQIHLGQRGYVFILDPSGDMIYHPQQQIVYTGLKSEDIQTLLASPDGPIAAGSGSGEKMYTLRTNSYGWKTVGVIYPEELVGNKKEMQLSSALWGFLCLITALAISVMLSYTLTKPIKHLDARMKQVEKGNFDIRVDIESVNEMGKLARTFNLMISKIKELMHQIVEEQEMKRISELKALQAQIQPHFLYNTLDSIIWMAETGKMEDVVRMTSALSKLFRASISKGEELVPIGVELEHIRNYLTIQHIRYRNKFTYSIEVDPEIQDFKILKIVLQPLVENAIYHGIKNSSETGHIRITGSYREGGTIELRVIDNGIGMEQEKADALLLKGRAMENGKGFGLHNVNHRIQLYFGPAYGLSFESEPEEGTTAVLVIPALPPGGE</sequence>
<evidence type="ECO:0000256" key="4">
    <source>
        <dbReference type="ARBA" id="ARBA00022475"/>
    </source>
</evidence>
<evidence type="ECO:0000259" key="15">
    <source>
        <dbReference type="PROSITE" id="PS50109"/>
    </source>
</evidence>
<feature type="domain" description="Histidine kinase" evidence="15">
    <location>
        <begin position="484"/>
        <end position="592"/>
    </location>
</feature>
<keyword evidence="11 14" id="KW-1133">Transmembrane helix</keyword>
<dbReference type="PRINTS" id="PR00344">
    <property type="entry name" value="BCTRLSENSOR"/>
</dbReference>
<organism evidence="17 18">
    <name type="scientific">Paenibacillus rigui</name>
    <dbReference type="NCBI Taxonomy" id="554312"/>
    <lineage>
        <taxon>Bacteria</taxon>
        <taxon>Bacillati</taxon>
        <taxon>Bacillota</taxon>
        <taxon>Bacilli</taxon>
        <taxon>Bacillales</taxon>
        <taxon>Paenibacillaceae</taxon>
        <taxon>Paenibacillus</taxon>
    </lineage>
</organism>
<keyword evidence="13 14" id="KW-0472">Membrane</keyword>
<dbReference type="InterPro" id="IPR003594">
    <property type="entry name" value="HATPase_dom"/>
</dbReference>
<keyword evidence="4" id="KW-1003">Cell membrane</keyword>
<dbReference type="PANTHER" id="PTHR34220">
    <property type="entry name" value="SENSOR HISTIDINE KINASE YPDA"/>
    <property type="match status" value="1"/>
</dbReference>
<dbReference type="InterPro" id="IPR036890">
    <property type="entry name" value="HATPase_C_sf"/>
</dbReference>
<dbReference type="EC" id="2.7.13.3" evidence="3"/>
<dbReference type="PROSITE" id="PS50109">
    <property type="entry name" value="HIS_KIN"/>
    <property type="match status" value="1"/>
</dbReference>
<dbReference type="GO" id="GO:0005524">
    <property type="term" value="F:ATP binding"/>
    <property type="evidence" value="ECO:0007669"/>
    <property type="project" value="UniProtKB-KW"/>
</dbReference>
<evidence type="ECO:0000256" key="10">
    <source>
        <dbReference type="ARBA" id="ARBA00022840"/>
    </source>
</evidence>
<evidence type="ECO:0000256" key="1">
    <source>
        <dbReference type="ARBA" id="ARBA00000085"/>
    </source>
</evidence>
<evidence type="ECO:0000256" key="5">
    <source>
        <dbReference type="ARBA" id="ARBA00022553"/>
    </source>
</evidence>
<dbReference type="InterPro" id="IPR003660">
    <property type="entry name" value="HAMP_dom"/>
</dbReference>
<dbReference type="CDD" id="cd06225">
    <property type="entry name" value="HAMP"/>
    <property type="match status" value="1"/>
</dbReference>
<dbReference type="CDD" id="cd18774">
    <property type="entry name" value="PDC2_HK_sensor"/>
    <property type="match status" value="1"/>
</dbReference>